<comment type="caution">
    <text evidence="2">The sequence shown here is derived from an EMBL/GenBank/DDBJ whole genome shotgun (WGS) entry which is preliminary data.</text>
</comment>
<keyword evidence="1" id="KW-0812">Transmembrane</keyword>
<feature type="transmembrane region" description="Helical" evidence="1">
    <location>
        <begin position="74"/>
        <end position="94"/>
    </location>
</feature>
<dbReference type="EMBL" id="JAUSUQ010000001">
    <property type="protein sequence ID" value="MDQ0337232.1"/>
    <property type="molecule type" value="Genomic_DNA"/>
</dbReference>
<gene>
    <name evidence="2" type="ORF">J2S00_000002</name>
</gene>
<organism evidence="2 3">
    <name type="scientific">Caldalkalibacillus uzonensis</name>
    <dbReference type="NCBI Taxonomy" id="353224"/>
    <lineage>
        <taxon>Bacteria</taxon>
        <taxon>Bacillati</taxon>
        <taxon>Bacillota</taxon>
        <taxon>Bacilli</taxon>
        <taxon>Bacillales</taxon>
        <taxon>Bacillaceae</taxon>
        <taxon>Caldalkalibacillus</taxon>
    </lineage>
</organism>
<keyword evidence="1" id="KW-0472">Membrane</keyword>
<name>A0ABU0CQE8_9BACI</name>
<accession>A0ABU0CQE8</accession>
<sequence length="105" mass="12185">MSRYYALCRANIGRVARIGTRDGRIFDGRISRVTPTHVYLTPVAGGIASDQLSQAIGQTADWTKTKEKGSQVQFFFFPFAIPFFSIAFLSFFPFRRRFRRRPFFF</sequence>
<keyword evidence="3" id="KW-1185">Reference proteome</keyword>
<dbReference type="Proteomes" id="UP001232445">
    <property type="component" value="Unassembled WGS sequence"/>
</dbReference>
<reference evidence="2 3" key="1">
    <citation type="submission" date="2023-07" db="EMBL/GenBank/DDBJ databases">
        <title>Genomic Encyclopedia of Type Strains, Phase IV (KMG-IV): sequencing the most valuable type-strain genomes for metagenomic binning, comparative biology and taxonomic classification.</title>
        <authorList>
            <person name="Goeker M."/>
        </authorList>
    </citation>
    <scope>NUCLEOTIDE SEQUENCE [LARGE SCALE GENOMIC DNA]</scope>
    <source>
        <strain evidence="2 3">DSM 17740</strain>
    </source>
</reference>
<keyword evidence="1" id="KW-1133">Transmembrane helix</keyword>
<proteinExistence type="predicted"/>
<evidence type="ECO:0000256" key="1">
    <source>
        <dbReference type="SAM" id="Phobius"/>
    </source>
</evidence>
<evidence type="ECO:0000313" key="2">
    <source>
        <dbReference type="EMBL" id="MDQ0337232.1"/>
    </source>
</evidence>
<protein>
    <submittedName>
        <fullName evidence="2">Uncharacterized protein</fullName>
    </submittedName>
</protein>
<dbReference type="RefSeq" id="WP_307334105.1">
    <property type="nucleotide sequence ID" value="NZ_JAUSUQ010000001.1"/>
</dbReference>
<evidence type="ECO:0000313" key="3">
    <source>
        <dbReference type="Proteomes" id="UP001232445"/>
    </source>
</evidence>